<comment type="caution">
    <text evidence="3">The sequence shown here is derived from an EMBL/GenBank/DDBJ whole genome shotgun (WGS) entry which is preliminary data.</text>
</comment>
<feature type="region of interest" description="Disordered" evidence="1">
    <location>
        <begin position="15"/>
        <end position="37"/>
    </location>
</feature>
<sequence length="501" mass="54404">MDGFLDGFLDRFLDRLPSDDEDPPFPITAPSELDDSENDQKIEFGSATNHLVNSSTNLNPDILLEQQSEPQSPSISLDTKLLCPWLQPQLKLQRQCQLFELQCQLKLQRQCQLEFELQRQLECRRQYQLESGLQLYPELQRQHLNWLSVDERYNQQLGLRLQLYHQLQRQHLNRLSVDERYNQELYYLFNMFHNHNINAKTLDTAWKSLEEKYYYLGTDNHRFIHCGDMAGTSLSRLEGAGSSGYPSTSGYPPGTHAYGGRVPFGIRLVNNSGDPSSSVKHSPPGKGKAPHEEGAGNPSTSGYPPGTHASGGPVGIGLVDNNGDPSSSVKHSPPGKGKVPHEEGARGFADVSGDAIGSMNSREGDLEMGLVNSNADPSALGDVRSSVVHHVDHTAAGSGVCGANMAMTGFQVALAAYSTATSKLAQASHTTSMTTSMVASLLADSKWKAATPILTKAGSVVCGVGVLADIGKDLPLALFLVAISTALLIIIVAILCAKRPK</sequence>
<evidence type="ECO:0000313" key="4">
    <source>
        <dbReference type="Proteomes" id="UP000593564"/>
    </source>
</evidence>
<dbReference type="Proteomes" id="UP000593564">
    <property type="component" value="Unassembled WGS sequence"/>
</dbReference>
<feature type="transmembrane region" description="Helical" evidence="2">
    <location>
        <begin position="476"/>
        <end position="497"/>
    </location>
</feature>
<proteinExistence type="predicted"/>
<keyword evidence="2" id="KW-0472">Membrane</keyword>
<feature type="region of interest" description="Disordered" evidence="1">
    <location>
        <begin position="265"/>
        <end position="361"/>
    </location>
</feature>
<name>A0A7J7H0W8_CAMSI</name>
<keyword evidence="2" id="KW-1133">Transmembrane helix</keyword>
<protein>
    <submittedName>
        <fullName evidence="3">Uncharacterized protein</fullName>
    </submittedName>
</protein>
<dbReference type="AlphaFoldDB" id="A0A7J7H0W8"/>
<accession>A0A7J7H0W8</accession>
<keyword evidence="2" id="KW-0812">Transmembrane</keyword>
<reference evidence="3 4" key="2">
    <citation type="submission" date="2020-07" db="EMBL/GenBank/DDBJ databases">
        <title>Genome assembly of wild tea tree DASZ reveals pedigree and selection history of tea varieties.</title>
        <authorList>
            <person name="Zhang W."/>
        </authorList>
    </citation>
    <scope>NUCLEOTIDE SEQUENCE [LARGE SCALE GENOMIC DNA]</scope>
    <source>
        <strain evidence="4">cv. G240</strain>
        <tissue evidence="3">Leaf</tissue>
    </source>
</reference>
<keyword evidence="4" id="KW-1185">Reference proteome</keyword>
<evidence type="ECO:0000313" key="3">
    <source>
        <dbReference type="EMBL" id="KAF5945394.1"/>
    </source>
</evidence>
<evidence type="ECO:0000256" key="2">
    <source>
        <dbReference type="SAM" id="Phobius"/>
    </source>
</evidence>
<gene>
    <name evidence="3" type="ORF">HYC85_015622</name>
</gene>
<dbReference type="EMBL" id="JACBKZ010000007">
    <property type="protein sequence ID" value="KAF5945394.1"/>
    <property type="molecule type" value="Genomic_DNA"/>
</dbReference>
<reference evidence="4" key="1">
    <citation type="journal article" date="2020" name="Nat. Commun.">
        <title>Genome assembly of wild tea tree DASZ reveals pedigree and selection history of tea varieties.</title>
        <authorList>
            <person name="Zhang W."/>
            <person name="Zhang Y."/>
            <person name="Qiu H."/>
            <person name="Guo Y."/>
            <person name="Wan H."/>
            <person name="Zhang X."/>
            <person name="Scossa F."/>
            <person name="Alseekh S."/>
            <person name="Zhang Q."/>
            <person name="Wang P."/>
            <person name="Xu L."/>
            <person name="Schmidt M.H."/>
            <person name="Jia X."/>
            <person name="Li D."/>
            <person name="Zhu A."/>
            <person name="Guo F."/>
            <person name="Chen W."/>
            <person name="Ni D."/>
            <person name="Usadel B."/>
            <person name="Fernie A.R."/>
            <person name="Wen W."/>
        </authorList>
    </citation>
    <scope>NUCLEOTIDE SEQUENCE [LARGE SCALE GENOMIC DNA]</scope>
    <source>
        <strain evidence="4">cv. G240</strain>
    </source>
</reference>
<evidence type="ECO:0000256" key="1">
    <source>
        <dbReference type="SAM" id="MobiDB-lite"/>
    </source>
</evidence>
<feature type="compositionally biased region" description="Polar residues" evidence="1">
    <location>
        <begin position="269"/>
        <end position="280"/>
    </location>
</feature>
<organism evidence="3 4">
    <name type="scientific">Camellia sinensis</name>
    <name type="common">Tea plant</name>
    <name type="synonym">Thea sinensis</name>
    <dbReference type="NCBI Taxonomy" id="4442"/>
    <lineage>
        <taxon>Eukaryota</taxon>
        <taxon>Viridiplantae</taxon>
        <taxon>Streptophyta</taxon>
        <taxon>Embryophyta</taxon>
        <taxon>Tracheophyta</taxon>
        <taxon>Spermatophyta</taxon>
        <taxon>Magnoliopsida</taxon>
        <taxon>eudicotyledons</taxon>
        <taxon>Gunneridae</taxon>
        <taxon>Pentapetalae</taxon>
        <taxon>asterids</taxon>
        <taxon>Ericales</taxon>
        <taxon>Theaceae</taxon>
        <taxon>Camellia</taxon>
    </lineage>
</organism>